<dbReference type="STRING" id="984262.SGRA_2391"/>
<evidence type="ECO:0000313" key="3">
    <source>
        <dbReference type="Proteomes" id="UP000007519"/>
    </source>
</evidence>
<sequence>MRRSIIGLAFAQYLLLLFALLGSSSALLAQEEEEDDEQSGGFYYGLYGGGTVATQNWNNFQRNALLAYHAGLFVESLGAAENGQQTSYLFALGYHKKGSSFRNMFVGGSSVPANEFHNLSLLGAFKKNYLTGPEERDRLYFLLGLRAEYTLDYQLVGFGVEGVNRALLGVKLAGGYDLRLPDSGLGLRLEASISPDITRQVFVPAGYSTGTVDQNGNAIMSQEQKVYNLIFELSAAVFIMQ</sequence>
<dbReference type="RefSeq" id="WP_015692735.1">
    <property type="nucleotide sequence ID" value="NC_016940.1"/>
</dbReference>
<dbReference type="Proteomes" id="UP000007519">
    <property type="component" value="Chromosome"/>
</dbReference>
<protein>
    <recommendedName>
        <fullName evidence="4">Outer membrane protein beta-barrel domain-containing protein</fullName>
    </recommendedName>
</protein>
<evidence type="ECO:0000256" key="1">
    <source>
        <dbReference type="SAM" id="SignalP"/>
    </source>
</evidence>
<proteinExistence type="predicted"/>
<dbReference type="KEGG" id="sgn:SGRA_2391"/>
<name>H6L4U5_SAPGL</name>
<keyword evidence="1" id="KW-0732">Signal</keyword>
<gene>
    <name evidence="2" type="ordered locus">SGRA_2391</name>
</gene>
<evidence type="ECO:0000313" key="2">
    <source>
        <dbReference type="EMBL" id="AFC25120.1"/>
    </source>
</evidence>
<organism evidence="2 3">
    <name type="scientific">Saprospira grandis (strain Lewin)</name>
    <dbReference type="NCBI Taxonomy" id="984262"/>
    <lineage>
        <taxon>Bacteria</taxon>
        <taxon>Pseudomonadati</taxon>
        <taxon>Bacteroidota</taxon>
        <taxon>Saprospiria</taxon>
        <taxon>Saprospirales</taxon>
        <taxon>Saprospiraceae</taxon>
        <taxon>Saprospira</taxon>
    </lineage>
</organism>
<dbReference type="OrthoDB" id="1492938at2"/>
<dbReference type="HOGENOM" id="CLU_1151173_0_0_10"/>
<feature type="chain" id="PRO_5003604044" description="Outer membrane protein beta-barrel domain-containing protein" evidence="1">
    <location>
        <begin position="30"/>
        <end position="241"/>
    </location>
</feature>
<dbReference type="EMBL" id="CP002831">
    <property type="protein sequence ID" value="AFC25120.1"/>
    <property type="molecule type" value="Genomic_DNA"/>
</dbReference>
<keyword evidence="3" id="KW-1185">Reference proteome</keyword>
<reference evidence="2 3" key="1">
    <citation type="journal article" date="2012" name="Stand. Genomic Sci.">
        <title>Complete genome sequencing and analysis of Saprospira grandis str. Lewin, a predatory marine bacterium.</title>
        <authorList>
            <person name="Saw J.H."/>
            <person name="Yuryev A."/>
            <person name="Kanbe M."/>
            <person name="Hou S."/>
            <person name="Young A.G."/>
            <person name="Aizawa S."/>
            <person name="Alam M."/>
        </authorList>
    </citation>
    <scope>NUCLEOTIDE SEQUENCE [LARGE SCALE GENOMIC DNA]</scope>
    <source>
        <strain evidence="2 3">Lewin</strain>
    </source>
</reference>
<accession>H6L4U5</accession>
<dbReference type="AlphaFoldDB" id="H6L4U5"/>
<evidence type="ECO:0008006" key="4">
    <source>
        <dbReference type="Google" id="ProtNLM"/>
    </source>
</evidence>
<feature type="signal peptide" evidence="1">
    <location>
        <begin position="1"/>
        <end position="29"/>
    </location>
</feature>